<proteinExistence type="inferred from homology"/>
<dbReference type="SUPFAM" id="SSF48557">
    <property type="entry name" value="L-aspartase-like"/>
    <property type="match status" value="1"/>
</dbReference>
<dbReference type="CDD" id="cd00332">
    <property type="entry name" value="PAL-HAL"/>
    <property type="match status" value="1"/>
</dbReference>
<comment type="subcellular location">
    <subcellularLocation>
        <location evidence="6 9">Cytoplasm</location>
    </subcellularLocation>
</comment>
<evidence type="ECO:0000256" key="1">
    <source>
        <dbReference type="ARBA" id="ARBA00005113"/>
    </source>
</evidence>
<evidence type="ECO:0000256" key="9">
    <source>
        <dbReference type="RuleBase" id="RU004480"/>
    </source>
</evidence>
<dbReference type="HAMAP" id="MF_00229">
    <property type="entry name" value="His_ammonia_lyase"/>
    <property type="match status" value="1"/>
</dbReference>
<dbReference type="InterPro" id="IPR001106">
    <property type="entry name" value="Aromatic_Lyase"/>
</dbReference>
<feature type="cross-link" description="5-imidazolinone (Ala-Gly)" evidence="6">
    <location>
        <begin position="141"/>
        <end position="143"/>
    </location>
</feature>
<dbReference type="GO" id="GO:0005737">
    <property type="term" value="C:cytoplasm"/>
    <property type="evidence" value="ECO:0007669"/>
    <property type="project" value="UniProtKB-SubCell"/>
</dbReference>
<dbReference type="InterPro" id="IPR005921">
    <property type="entry name" value="HutH"/>
</dbReference>
<dbReference type="Pfam" id="PF00221">
    <property type="entry name" value="Lyase_aromatic"/>
    <property type="match status" value="1"/>
</dbReference>
<name>A0A537ITT0_9BACT</name>
<reference evidence="10 11" key="1">
    <citation type="journal article" date="2019" name="Nat. Microbiol.">
        <title>Mediterranean grassland soil C-N compound turnover is dependent on rainfall and depth, and is mediated by genomically divergent microorganisms.</title>
        <authorList>
            <person name="Diamond S."/>
            <person name="Andeer P.F."/>
            <person name="Li Z."/>
            <person name="Crits-Christoph A."/>
            <person name="Burstein D."/>
            <person name="Anantharaman K."/>
            <person name="Lane K.R."/>
            <person name="Thomas B.C."/>
            <person name="Pan C."/>
            <person name="Northen T.R."/>
            <person name="Banfield J.F."/>
        </authorList>
    </citation>
    <scope>NUCLEOTIDE SEQUENCE [LARGE SCALE GENOMIC DNA]</scope>
    <source>
        <strain evidence="10">NP_8</strain>
    </source>
</reference>
<keyword evidence="4 6" id="KW-0456">Lyase</keyword>
<evidence type="ECO:0000256" key="7">
    <source>
        <dbReference type="RuleBase" id="RU003954"/>
    </source>
</evidence>
<dbReference type="UniPathway" id="UPA00379">
    <property type="reaction ID" value="UER00549"/>
</dbReference>
<comment type="catalytic activity">
    <reaction evidence="5 6 8">
        <text>L-histidine = trans-urocanate + NH4(+)</text>
        <dbReference type="Rhea" id="RHEA:21232"/>
        <dbReference type="ChEBI" id="CHEBI:17771"/>
        <dbReference type="ChEBI" id="CHEBI:28938"/>
        <dbReference type="ChEBI" id="CHEBI:57595"/>
        <dbReference type="EC" id="4.3.1.3"/>
    </reaction>
</comment>
<evidence type="ECO:0000256" key="5">
    <source>
        <dbReference type="ARBA" id="ARBA00049269"/>
    </source>
</evidence>
<comment type="caution">
    <text evidence="10">The sequence shown here is derived from an EMBL/GenBank/DDBJ whole genome shotgun (WGS) entry which is preliminary data.</text>
</comment>
<dbReference type="GO" id="GO:0004397">
    <property type="term" value="F:histidine ammonia-lyase activity"/>
    <property type="evidence" value="ECO:0007669"/>
    <property type="project" value="UniProtKB-UniRule"/>
</dbReference>
<evidence type="ECO:0000256" key="3">
    <source>
        <dbReference type="ARBA" id="ARBA00022808"/>
    </source>
</evidence>
<keyword evidence="3 6" id="KW-0369">Histidine metabolism</keyword>
<dbReference type="NCBIfam" id="NF006871">
    <property type="entry name" value="PRK09367.1"/>
    <property type="match status" value="1"/>
</dbReference>
<dbReference type="GO" id="GO:0019556">
    <property type="term" value="P:L-histidine catabolic process to glutamate and formamide"/>
    <property type="evidence" value="ECO:0007669"/>
    <property type="project" value="UniProtKB-UniPathway"/>
</dbReference>
<evidence type="ECO:0000313" key="10">
    <source>
        <dbReference type="EMBL" id="TMI74667.1"/>
    </source>
</evidence>
<organism evidence="10 11">
    <name type="scientific">Candidatus Segetimicrobium genomatis</name>
    <dbReference type="NCBI Taxonomy" id="2569760"/>
    <lineage>
        <taxon>Bacteria</taxon>
        <taxon>Bacillati</taxon>
        <taxon>Candidatus Sysuimicrobiota</taxon>
        <taxon>Candidatus Sysuimicrobiia</taxon>
        <taxon>Candidatus Sysuimicrobiales</taxon>
        <taxon>Candidatus Segetimicrobiaceae</taxon>
        <taxon>Candidatus Segetimicrobium</taxon>
    </lineage>
</organism>
<evidence type="ECO:0000313" key="11">
    <source>
        <dbReference type="Proteomes" id="UP000318834"/>
    </source>
</evidence>
<dbReference type="InterPro" id="IPR024083">
    <property type="entry name" value="Fumarase/histidase_N"/>
</dbReference>
<dbReference type="EMBL" id="VBAP01000054">
    <property type="protein sequence ID" value="TMI74667.1"/>
    <property type="molecule type" value="Genomic_DNA"/>
</dbReference>
<keyword evidence="6" id="KW-0963">Cytoplasm</keyword>
<dbReference type="GO" id="GO:0019557">
    <property type="term" value="P:L-histidine catabolic process to glutamate and formate"/>
    <property type="evidence" value="ECO:0007669"/>
    <property type="project" value="UniProtKB-UniPathway"/>
</dbReference>
<dbReference type="InterPro" id="IPR008948">
    <property type="entry name" value="L-Aspartase-like"/>
</dbReference>
<dbReference type="FunFam" id="1.10.275.10:FF:000005">
    <property type="entry name" value="Histidine ammonia-lyase"/>
    <property type="match status" value="1"/>
</dbReference>
<dbReference type="NCBIfam" id="TIGR01225">
    <property type="entry name" value="hutH"/>
    <property type="match status" value="1"/>
</dbReference>
<dbReference type="AlphaFoldDB" id="A0A537ITT0"/>
<evidence type="ECO:0000256" key="2">
    <source>
        <dbReference type="ARBA" id="ARBA00012994"/>
    </source>
</evidence>
<comment type="pathway">
    <text evidence="1 6 8">Amino-acid degradation; L-histidine degradation into L-glutamate; N-formimidoyl-L-glutamate from L-histidine: step 1/3.</text>
</comment>
<dbReference type="InterPro" id="IPR022313">
    <property type="entry name" value="Phe/His_NH3-lyase_AS"/>
</dbReference>
<sequence>MPVEIGEHLTIADVVRVARERAEVALSPHARERVARSRAMVEQLVREGRVVYGITTGVGEMAGVRISPEQSAVLQVNIVRSHSAGVGEPLPEEVVRAMMLLRAHTLALGYSGVREDILVILLQMLNRGLHPVIPSQGSVGASGDLAPLAHLALALIGEGEVMVAGRRMPSRDALAGAGVSPALLMAKEGVALINGTQAMTAIGALAVFNARWLATSADISGGMSFEALRGLPDALDPLLQRVRPHPGQEASAGNLRRLIAGSEILAEPRQNGKVQDAYALRCMPQVHGASRDAIAYAGTVVEVEMNAATDNPLIFSDEGRVISGGNFHGQPVAIAMDLLAIAAAELASIAERRIERLVNPHLSGLPAFLTADGGLHSGLMLAQYTAAALVSENKVLSHPASVDSIPTSANQEDHVSMGMIAARKAAQVVLHAQQAVGIELICAAQALEFHRPAQPGAGTRRAYQSVREGVPRLENDRVLADDLARGAELVVSGKLIARVEDSIGRLA</sequence>
<evidence type="ECO:0000256" key="8">
    <source>
        <dbReference type="RuleBase" id="RU004479"/>
    </source>
</evidence>
<comment type="PTM">
    <text evidence="6">Contains an active site 4-methylidene-imidazol-5-one (MIO), which is formed autocatalytically by cyclization and dehydration of residues Ala-Ser-Gly.</text>
</comment>
<accession>A0A537ITT0</accession>
<feature type="modified residue" description="2,3-didehydroalanine (Ser)" evidence="6">
    <location>
        <position position="142"/>
    </location>
</feature>
<dbReference type="Proteomes" id="UP000318834">
    <property type="component" value="Unassembled WGS sequence"/>
</dbReference>
<dbReference type="Gene3D" id="1.20.200.10">
    <property type="entry name" value="Fumarase/aspartase (Central domain)"/>
    <property type="match status" value="1"/>
</dbReference>
<dbReference type="FunFam" id="1.20.200.10:FF:000003">
    <property type="entry name" value="Histidine ammonia-lyase"/>
    <property type="match status" value="1"/>
</dbReference>
<evidence type="ECO:0000256" key="4">
    <source>
        <dbReference type="ARBA" id="ARBA00023239"/>
    </source>
</evidence>
<gene>
    <name evidence="6 10" type="primary">hutH</name>
    <name evidence="10" type="ORF">E6H05_07815</name>
</gene>
<comment type="similarity">
    <text evidence="6 7">Belongs to the PAL/histidase family.</text>
</comment>
<evidence type="ECO:0000256" key="6">
    <source>
        <dbReference type="HAMAP-Rule" id="MF_00229"/>
    </source>
</evidence>
<dbReference type="PANTHER" id="PTHR10362">
    <property type="entry name" value="HISTIDINE AMMONIA-LYASE"/>
    <property type="match status" value="1"/>
</dbReference>
<dbReference type="EC" id="4.3.1.3" evidence="2 6"/>
<dbReference type="PROSITE" id="PS00488">
    <property type="entry name" value="PAL_HISTIDASE"/>
    <property type="match status" value="1"/>
</dbReference>
<protein>
    <recommendedName>
        <fullName evidence="2 6">Histidine ammonia-lyase</fullName>
        <shortName evidence="6">Histidase</shortName>
        <ecNumber evidence="2 6">4.3.1.3</ecNumber>
    </recommendedName>
</protein>
<dbReference type="Gene3D" id="1.10.275.10">
    <property type="entry name" value="Fumarase/aspartase (N-terminal domain)"/>
    <property type="match status" value="1"/>
</dbReference>